<dbReference type="Pfam" id="PF01555">
    <property type="entry name" value="N6_N4_Mtase"/>
    <property type="match status" value="1"/>
</dbReference>
<feature type="domain" description="DNA methylase N-4/N-6" evidence="5">
    <location>
        <begin position="23"/>
        <end position="368"/>
    </location>
</feature>
<dbReference type="PANTHER" id="PTHR13370:SF3">
    <property type="entry name" value="TRNA (GUANINE(10)-N2)-METHYLTRANSFERASE HOMOLOG"/>
    <property type="match status" value="1"/>
</dbReference>
<dbReference type="InterPro" id="IPR001091">
    <property type="entry name" value="RM_Methyltransferase"/>
</dbReference>
<evidence type="ECO:0000256" key="1">
    <source>
        <dbReference type="ARBA" id="ARBA00006594"/>
    </source>
</evidence>
<dbReference type="GO" id="GO:0032259">
    <property type="term" value="P:methylation"/>
    <property type="evidence" value="ECO:0007669"/>
    <property type="project" value="UniProtKB-KW"/>
</dbReference>
<dbReference type="CDD" id="cd02440">
    <property type="entry name" value="AdoMet_MTases"/>
    <property type="match status" value="1"/>
</dbReference>
<evidence type="ECO:0000259" key="5">
    <source>
        <dbReference type="Pfam" id="PF01555"/>
    </source>
</evidence>
<dbReference type="InterPro" id="IPR002052">
    <property type="entry name" value="DNA_methylase_N6_adenine_CS"/>
</dbReference>
<dbReference type="GO" id="GO:0009007">
    <property type="term" value="F:site-specific DNA-methyltransferase (adenine-specific) activity"/>
    <property type="evidence" value="ECO:0007669"/>
    <property type="project" value="TreeGrafter"/>
</dbReference>
<reference evidence="6" key="1">
    <citation type="submission" date="2020-04" db="EMBL/GenBank/DDBJ databases">
        <authorList>
            <person name="Chiriac C."/>
            <person name="Salcher M."/>
            <person name="Ghai R."/>
            <person name="Kavagutti S V."/>
        </authorList>
    </citation>
    <scope>NUCLEOTIDE SEQUENCE</scope>
</reference>
<comment type="similarity">
    <text evidence="1">Belongs to the N(4)/N(6)-methyltransferase family.</text>
</comment>
<keyword evidence="3" id="KW-0808">Transferase</keyword>
<evidence type="ECO:0000256" key="3">
    <source>
        <dbReference type="ARBA" id="ARBA00022679"/>
    </source>
</evidence>
<dbReference type="SUPFAM" id="SSF53335">
    <property type="entry name" value="S-adenosyl-L-methionine-dependent methyltransferases"/>
    <property type="match status" value="1"/>
</dbReference>
<keyword evidence="2" id="KW-0489">Methyltransferase</keyword>
<dbReference type="InterPro" id="IPR029063">
    <property type="entry name" value="SAM-dependent_MTases_sf"/>
</dbReference>
<dbReference type="GO" id="GO:0008170">
    <property type="term" value="F:N-methyltransferase activity"/>
    <property type="evidence" value="ECO:0007669"/>
    <property type="project" value="InterPro"/>
</dbReference>
<proteinExistence type="inferred from homology"/>
<dbReference type="InterPro" id="IPR002941">
    <property type="entry name" value="DNA_methylase_N4/N6"/>
</dbReference>
<dbReference type="PROSITE" id="PS00092">
    <property type="entry name" value="N6_MTASE"/>
    <property type="match status" value="1"/>
</dbReference>
<evidence type="ECO:0000256" key="4">
    <source>
        <dbReference type="SAM" id="MobiDB-lite"/>
    </source>
</evidence>
<feature type="region of interest" description="Disordered" evidence="4">
    <location>
        <begin position="115"/>
        <end position="137"/>
    </location>
</feature>
<accession>A0A6J5N8S6</accession>
<dbReference type="EMBL" id="LR796596">
    <property type="protein sequence ID" value="CAB4153533.1"/>
    <property type="molecule type" value="Genomic_DNA"/>
</dbReference>
<protein>
    <submittedName>
        <fullName evidence="6">AdoMet_MTases domain containing protein</fullName>
    </submittedName>
</protein>
<dbReference type="GO" id="GO:0003677">
    <property type="term" value="F:DNA binding"/>
    <property type="evidence" value="ECO:0007669"/>
    <property type="project" value="InterPro"/>
</dbReference>
<dbReference type="PANTHER" id="PTHR13370">
    <property type="entry name" value="RNA METHYLASE-RELATED"/>
    <property type="match status" value="1"/>
</dbReference>
<evidence type="ECO:0000256" key="2">
    <source>
        <dbReference type="ARBA" id="ARBA00022603"/>
    </source>
</evidence>
<gene>
    <name evidence="6" type="ORF">UFOVP635_6</name>
</gene>
<dbReference type="PRINTS" id="PR00508">
    <property type="entry name" value="S21N4MTFRASE"/>
</dbReference>
<evidence type="ECO:0000313" key="6">
    <source>
        <dbReference type="EMBL" id="CAB4153533.1"/>
    </source>
</evidence>
<sequence>MAYTVLQGNNIDVLKTYPDDHFDSIVTDPPYGIDFLGKDWDANTGALETYEECLRVLKPGGHILAFSAARTYHHLAITLEQAGFEIRDQIMWIYSSGFPKSQDIGRSIQRSLGVKEKKAHKHNIPRNGGAGDTKHYESDGQIVVTDLEALQWEGWGTALKPAHEPIALARKPLGKNLSIAKNAQQWGVGALNIDATRVGDEVITTVIKKSEDNSRWYKHSKEEENIPKEVDRQDNVGRFPSNVLGEILQEDYQKYFYSPKVSRKERHIGFDFDKMPTIGNNNGNPMGQLAGDKNSSLKTVEENTSDVGNNHPTVKPVALMEYLIKLVTPPGGLVLDPFNGSGSTGMAAVGLGYDYVGIDLDPKYVEISLNRIAAWINKDEPKINPKFNELFEDN</sequence>
<organism evidence="6">
    <name type="scientific">uncultured Caudovirales phage</name>
    <dbReference type="NCBI Taxonomy" id="2100421"/>
    <lineage>
        <taxon>Viruses</taxon>
        <taxon>Duplodnaviria</taxon>
        <taxon>Heunggongvirae</taxon>
        <taxon>Uroviricota</taxon>
        <taxon>Caudoviricetes</taxon>
        <taxon>Peduoviridae</taxon>
        <taxon>Maltschvirus</taxon>
        <taxon>Maltschvirus maltsch</taxon>
    </lineage>
</organism>
<name>A0A6J5N8S6_9CAUD</name>
<dbReference type="Gene3D" id="3.40.50.150">
    <property type="entry name" value="Vaccinia Virus protein VP39"/>
    <property type="match status" value="1"/>
</dbReference>